<dbReference type="Proteomes" id="UP001328107">
    <property type="component" value="Unassembled WGS sequence"/>
</dbReference>
<proteinExistence type="predicted"/>
<dbReference type="EMBL" id="BTRK01000006">
    <property type="protein sequence ID" value="GMR57241.1"/>
    <property type="molecule type" value="Genomic_DNA"/>
</dbReference>
<comment type="caution">
    <text evidence="2">The sequence shown here is derived from an EMBL/GenBank/DDBJ whole genome shotgun (WGS) entry which is preliminary data.</text>
</comment>
<feature type="region of interest" description="Disordered" evidence="1">
    <location>
        <begin position="1"/>
        <end position="99"/>
    </location>
</feature>
<gene>
    <name evidence="2" type="ORF">PMAYCL1PPCAC_27436</name>
</gene>
<accession>A0AAN5IC18</accession>
<name>A0AAN5IC18_9BILA</name>
<feature type="non-terminal residue" evidence="2">
    <location>
        <position position="1"/>
    </location>
</feature>
<feature type="non-terminal residue" evidence="2">
    <location>
        <position position="147"/>
    </location>
</feature>
<evidence type="ECO:0000313" key="3">
    <source>
        <dbReference type="Proteomes" id="UP001328107"/>
    </source>
</evidence>
<keyword evidence="3" id="KW-1185">Reference proteome</keyword>
<reference evidence="3" key="1">
    <citation type="submission" date="2022-10" db="EMBL/GenBank/DDBJ databases">
        <title>Genome assembly of Pristionchus species.</title>
        <authorList>
            <person name="Yoshida K."/>
            <person name="Sommer R.J."/>
        </authorList>
    </citation>
    <scope>NUCLEOTIDE SEQUENCE [LARGE SCALE GENOMIC DNA]</scope>
    <source>
        <strain evidence="3">RS5460</strain>
    </source>
</reference>
<feature type="compositionally biased region" description="Polar residues" evidence="1">
    <location>
        <begin position="59"/>
        <end position="88"/>
    </location>
</feature>
<organism evidence="2 3">
    <name type="scientific">Pristionchus mayeri</name>
    <dbReference type="NCBI Taxonomy" id="1317129"/>
    <lineage>
        <taxon>Eukaryota</taxon>
        <taxon>Metazoa</taxon>
        <taxon>Ecdysozoa</taxon>
        <taxon>Nematoda</taxon>
        <taxon>Chromadorea</taxon>
        <taxon>Rhabditida</taxon>
        <taxon>Rhabditina</taxon>
        <taxon>Diplogasteromorpha</taxon>
        <taxon>Diplogasteroidea</taxon>
        <taxon>Neodiplogasteridae</taxon>
        <taxon>Pristionchus</taxon>
    </lineage>
</organism>
<protein>
    <submittedName>
        <fullName evidence="2">Uncharacterized protein</fullName>
    </submittedName>
</protein>
<evidence type="ECO:0000256" key="1">
    <source>
        <dbReference type="SAM" id="MobiDB-lite"/>
    </source>
</evidence>
<evidence type="ECO:0000313" key="2">
    <source>
        <dbReference type="EMBL" id="GMR57241.1"/>
    </source>
</evidence>
<sequence>TNIQQQRVEQRSHRTLLSPILRPPNMRMVDDRPATQSSPLSPSSPGVSTIAPSGETDALLNSSTVLPRVSSPVNQIPVNEDLPSSSGSIDADSKLSDRPSWGTLPAISRDYTNFLCFHLHNSENCEDLANLSQVSTHYSGVNGFMKK</sequence>
<dbReference type="AlphaFoldDB" id="A0AAN5IC18"/>